<dbReference type="FunFam" id="3.40.50.300:FF:000319">
    <property type="entry name" value="DNA repair protein RecN"/>
    <property type="match status" value="1"/>
</dbReference>
<name>A0AAW8W156_LACPE</name>
<comment type="function">
    <text evidence="1 9">May be involved in recombinational repair of damaged DNA.</text>
</comment>
<proteinExistence type="inferred from homology"/>
<evidence type="ECO:0000256" key="10">
    <source>
        <dbReference type="SAM" id="Coils"/>
    </source>
</evidence>
<dbReference type="FunFam" id="3.40.50.300:FF:000356">
    <property type="entry name" value="DNA repair protein RecN"/>
    <property type="match status" value="1"/>
</dbReference>
<evidence type="ECO:0000256" key="6">
    <source>
        <dbReference type="ARBA" id="ARBA00022840"/>
    </source>
</evidence>
<comment type="similarity">
    <text evidence="2 9">Belongs to the RecN family.</text>
</comment>
<dbReference type="GO" id="GO:0006281">
    <property type="term" value="P:DNA repair"/>
    <property type="evidence" value="ECO:0007669"/>
    <property type="project" value="UniProtKB-KW"/>
</dbReference>
<dbReference type="Gene3D" id="3.40.50.300">
    <property type="entry name" value="P-loop containing nucleotide triphosphate hydrolases"/>
    <property type="match status" value="2"/>
</dbReference>
<evidence type="ECO:0000313" key="13">
    <source>
        <dbReference type="Proteomes" id="UP001267003"/>
    </source>
</evidence>
<organism evidence="12 13">
    <name type="scientific">Lactiplantibacillus pentosus</name>
    <name type="common">Lactobacillus pentosus</name>
    <dbReference type="NCBI Taxonomy" id="1589"/>
    <lineage>
        <taxon>Bacteria</taxon>
        <taxon>Bacillati</taxon>
        <taxon>Bacillota</taxon>
        <taxon>Bacilli</taxon>
        <taxon>Lactobacillales</taxon>
        <taxon>Lactobacillaceae</taxon>
        <taxon>Lactiplantibacillus</taxon>
    </lineage>
</organism>
<evidence type="ECO:0000256" key="7">
    <source>
        <dbReference type="ARBA" id="ARBA00023204"/>
    </source>
</evidence>
<reference evidence="12" key="1">
    <citation type="submission" date="2023-08" db="EMBL/GenBank/DDBJ databases">
        <authorList>
            <person name="Page C.A."/>
            <person name="Perez-Diaz I.M."/>
        </authorList>
    </citation>
    <scope>NUCLEOTIDE SEQUENCE</scope>
    <source>
        <strain evidence="12">7.8.46</strain>
    </source>
</reference>
<dbReference type="NCBIfam" id="TIGR00634">
    <property type="entry name" value="recN"/>
    <property type="match status" value="1"/>
</dbReference>
<dbReference type="GO" id="GO:0043590">
    <property type="term" value="C:bacterial nucleoid"/>
    <property type="evidence" value="ECO:0007669"/>
    <property type="project" value="TreeGrafter"/>
</dbReference>
<evidence type="ECO:0000313" key="12">
    <source>
        <dbReference type="EMBL" id="MDT6991345.1"/>
    </source>
</evidence>
<dbReference type="AlphaFoldDB" id="A0AAW8W156"/>
<dbReference type="InterPro" id="IPR003395">
    <property type="entry name" value="RecF/RecN/SMC_N"/>
</dbReference>
<dbReference type="NCBIfam" id="NF008121">
    <property type="entry name" value="PRK10869.1"/>
    <property type="match status" value="1"/>
</dbReference>
<feature type="domain" description="RecF/RecN/SMC N-terminal" evidence="11">
    <location>
        <begin position="1"/>
        <end position="511"/>
    </location>
</feature>
<dbReference type="EMBL" id="JAVLAQ010000002">
    <property type="protein sequence ID" value="MDT6991345.1"/>
    <property type="molecule type" value="Genomic_DNA"/>
</dbReference>
<evidence type="ECO:0000256" key="4">
    <source>
        <dbReference type="ARBA" id="ARBA00022741"/>
    </source>
</evidence>
<dbReference type="GO" id="GO:0009432">
    <property type="term" value="P:SOS response"/>
    <property type="evidence" value="ECO:0007669"/>
    <property type="project" value="TreeGrafter"/>
</dbReference>
<evidence type="ECO:0000256" key="5">
    <source>
        <dbReference type="ARBA" id="ARBA00022763"/>
    </source>
</evidence>
<dbReference type="PANTHER" id="PTHR11059">
    <property type="entry name" value="DNA REPAIR PROTEIN RECN"/>
    <property type="match status" value="1"/>
</dbReference>
<sequence>MLQELSITNFAIIEHLDIAFEAGMTVLTGETGAGKSIIIDAVGLLAGGRGSSEFIRTGADKAVLQGMFILPADGVTAQLLDEAGIDHADNTVILQREITKSGRNTCRINGMLVNTTTLKQIGETIVDIHGQNEHQELMQPEKHLGLLDEFAAAKIRKLKQQYQQQYDHYQQLNRELRQKNANEKEWAQRLDMLNFQVDEIAAAQVKVGEEAALIAERDRLDNYQMINQALQQSYTLLAAGEETTGAVDMVGTAMNALEPIANLDSAFNEITVNVKNAFYGLQDAAGQISNQLDLQEFDEGRLDEIEQRLDVLSQLKRKYGDSEQQILDYYQKIAAELAKMTDSEENSEDLAQRVTDAKDKLLKTGEALSDKRRTAAKVLQRQIHQELKDLYMDKAVFEVRFKPTKGQIYRSGLDSVEFYIQTNPGERMRPLAKIASGGELSRMMLALKTIFSESQGITSIIFDEVDTGVSGRVAQAIAEKINGIAHFSQVLCITHLPQVAAMSDHHYFIAKKITGKRTKTSVTKLDNAARVKELARMLAGTKVTKLSLEHAEELLQLADEEKDE</sequence>
<dbReference type="GO" id="GO:0006310">
    <property type="term" value="P:DNA recombination"/>
    <property type="evidence" value="ECO:0007669"/>
    <property type="project" value="InterPro"/>
</dbReference>
<keyword evidence="7 9" id="KW-0234">DNA repair</keyword>
<dbReference type="CDD" id="cd03241">
    <property type="entry name" value="ABC_RecN"/>
    <property type="match status" value="2"/>
</dbReference>
<evidence type="ECO:0000256" key="3">
    <source>
        <dbReference type="ARBA" id="ARBA00021315"/>
    </source>
</evidence>
<gene>
    <name evidence="12" type="primary">recN</name>
    <name evidence="12" type="ORF">RI536_14875</name>
</gene>
<dbReference type="KEGG" id="lpg:BB562_09395"/>
<dbReference type="PIRSF" id="PIRSF003128">
    <property type="entry name" value="RecN"/>
    <property type="match status" value="1"/>
</dbReference>
<dbReference type="Proteomes" id="UP001267003">
    <property type="component" value="Unassembled WGS sequence"/>
</dbReference>
<feature type="coiled-coil region" evidence="10">
    <location>
        <begin position="152"/>
        <end position="189"/>
    </location>
</feature>
<keyword evidence="6" id="KW-0067">ATP-binding</keyword>
<dbReference type="SUPFAM" id="SSF52540">
    <property type="entry name" value="P-loop containing nucleoside triphosphate hydrolases"/>
    <property type="match status" value="1"/>
</dbReference>
<dbReference type="GO" id="GO:0005524">
    <property type="term" value="F:ATP binding"/>
    <property type="evidence" value="ECO:0007669"/>
    <property type="project" value="UniProtKB-KW"/>
</dbReference>
<keyword evidence="4" id="KW-0547">Nucleotide-binding</keyword>
<keyword evidence="5 9" id="KW-0227">DNA damage</keyword>
<accession>A0AAW8W156</accession>
<evidence type="ECO:0000259" key="11">
    <source>
        <dbReference type="Pfam" id="PF02463"/>
    </source>
</evidence>
<dbReference type="InterPro" id="IPR004604">
    <property type="entry name" value="DNA_recomb/repair_RecN"/>
</dbReference>
<evidence type="ECO:0000256" key="8">
    <source>
        <dbReference type="ARBA" id="ARBA00033408"/>
    </source>
</evidence>
<dbReference type="PANTHER" id="PTHR11059:SF0">
    <property type="entry name" value="DNA REPAIR PROTEIN RECN"/>
    <property type="match status" value="1"/>
</dbReference>
<evidence type="ECO:0000256" key="1">
    <source>
        <dbReference type="ARBA" id="ARBA00003618"/>
    </source>
</evidence>
<evidence type="ECO:0000256" key="2">
    <source>
        <dbReference type="ARBA" id="ARBA00009441"/>
    </source>
</evidence>
<protein>
    <recommendedName>
        <fullName evidence="3 9">DNA repair protein RecN</fullName>
    </recommendedName>
    <alternativeName>
        <fullName evidence="8 9">Recombination protein N</fullName>
    </alternativeName>
</protein>
<dbReference type="InterPro" id="IPR027417">
    <property type="entry name" value="P-loop_NTPase"/>
</dbReference>
<keyword evidence="10" id="KW-0175">Coiled coil</keyword>
<dbReference type="RefSeq" id="WP_101873599.1">
    <property type="nucleotide sequence ID" value="NZ_CP016491.1"/>
</dbReference>
<dbReference type="Pfam" id="PF02463">
    <property type="entry name" value="SMC_N"/>
    <property type="match status" value="1"/>
</dbReference>
<comment type="caution">
    <text evidence="12">The sequence shown here is derived from an EMBL/GenBank/DDBJ whole genome shotgun (WGS) entry which is preliminary data.</text>
</comment>
<evidence type="ECO:0000256" key="9">
    <source>
        <dbReference type="PIRNR" id="PIRNR003128"/>
    </source>
</evidence>